<protein>
    <submittedName>
        <fullName evidence="3">Uncharacterized protein</fullName>
    </submittedName>
</protein>
<sequence>MLWSVFIVLSVCFNIIIQQYLIILPLNFHKVHCALPPGAEDEIVLIEHLPGRRVHLQDFFWTGAEDAPSWLDPDQALNFYETRTVHHTATVYFTSEDSGKNGDSPGEGHQEPGCISCIEPTPTLVDPDQDIGVLVGDDPGPRYWLLTVLRAGENVPPKVELRLARLYRAAFARQQQRHLGLLLTDPRLRRATKRHGALDGHKSLTGISNNNGVKNLMKSLLTTDATISISEISTTSNLLNETGVRKRMRQVKIIGDELIKRNNINIEESSSNQIIDETTSLNNFNFTNDDRDSIEEVSSITPIVSLKFDDPALNETLIENGKIVKALNLSGNKNVIDPQPLRSNPGFYPDFTMDEFEQSNSVNTTSSDIFIYDKNFNINTVNISDNHSDEFLKQYGFNNSINQKEINSSKLRTAGIGIVQVRMQNTTVLNDGSTRLIYSVHLGGKPVPAETAAKDMALLSSQEVALELGAPVIIQSEPYLKESRPLALSRTRDAWLLLGAGGAGLAFLIIIIAGLVITAKKKRAHSAVSVPPTQSILKKERGYTSTTSGLDNTGYTSETEGRTDGTSQRQTPVSVSRTTPITSNTPATMDDDIQELSSDNDEEQTKKSTQDTWDIEDYPTMRVKSRMERRKITRSGAIDTPGSPDLMDTVVECHEQREIIDNGCVQTVDETASPHSYLSMPSCKLFPSMRTVEPLSRILEPVVIRHLDMEFETPEMSRRDNGFERRKSSGVEPLTRTRSALKDPGVVGPIVWDLRKHCAVEESPDVERQLPSSGPVGRARRRLHELLEDSFNLFSARDVKTKENVISSSLRPNSAAISSDRVTMFSESKETSAHVSPNSSPKDYPKIRPRTSLSRNGLEEVIPETGNTGPSSRSAWGTRPMSAGPFHRPNLPEVNVTRILTDSHLTPDDPAVPLIAAIKKELDKFTPEISRT</sequence>
<accession>A0AA39FVG6</accession>
<keyword evidence="4" id="KW-1185">Reference proteome</keyword>
<feature type="region of interest" description="Disordered" evidence="1">
    <location>
        <begin position="827"/>
        <end position="850"/>
    </location>
</feature>
<feature type="transmembrane region" description="Helical" evidence="2">
    <location>
        <begin position="494"/>
        <end position="517"/>
    </location>
</feature>
<keyword evidence="2" id="KW-1133">Transmembrane helix</keyword>
<feature type="compositionally biased region" description="Polar residues" evidence="1">
    <location>
        <begin position="543"/>
        <end position="587"/>
    </location>
</feature>
<organism evidence="3 4">
    <name type="scientific">Microctonus aethiopoides</name>
    <dbReference type="NCBI Taxonomy" id="144406"/>
    <lineage>
        <taxon>Eukaryota</taxon>
        <taxon>Metazoa</taxon>
        <taxon>Ecdysozoa</taxon>
        <taxon>Arthropoda</taxon>
        <taxon>Hexapoda</taxon>
        <taxon>Insecta</taxon>
        <taxon>Pterygota</taxon>
        <taxon>Neoptera</taxon>
        <taxon>Endopterygota</taxon>
        <taxon>Hymenoptera</taxon>
        <taxon>Apocrita</taxon>
        <taxon>Ichneumonoidea</taxon>
        <taxon>Braconidae</taxon>
        <taxon>Euphorinae</taxon>
        <taxon>Microctonus</taxon>
    </lineage>
</organism>
<keyword evidence="2" id="KW-0472">Membrane</keyword>
<evidence type="ECO:0000256" key="1">
    <source>
        <dbReference type="SAM" id="MobiDB-lite"/>
    </source>
</evidence>
<evidence type="ECO:0000256" key="2">
    <source>
        <dbReference type="SAM" id="Phobius"/>
    </source>
</evidence>
<dbReference type="EMBL" id="JAQQBS010000001">
    <property type="protein sequence ID" value="KAK0176014.1"/>
    <property type="molecule type" value="Genomic_DNA"/>
</dbReference>
<reference evidence="3" key="1">
    <citation type="journal article" date="2023" name="bioRxiv">
        <title>Scaffold-level genome assemblies of two parasitoid biocontrol wasps reveal the parthenogenesis mechanism and an associated novel virus.</title>
        <authorList>
            <person name="Inwood S."/>
            <person name="Skelly J."/>
            <person name="Guhlin J."/>
            <person name="Harrop T."/>
            <person name="Goldson S."/>
            <person name="Dearden P."/>
        </authorList>
    </citation>
    <scope>NUCLEOTIDE SEQUENCE</scope>
    <source>
        <strain evidence="3">Irish</strain>
        <tissue evidence="3">Whole body</tissue>
    </source>
</reference>
<reference evidence="3" key="2">
    <citation type="submission" date="2023-03" db="EMBL/GenBank/DDBJ databases">
        <authorList>
            <person name="Inwood S.N."/>
            <person name="Skelly J.G."/>
            <person name="Guhlin J."/>
            <person name="Harrop T.W.R."/>
            <person name="Goldson S.G."/>
            <person name="Dearden P.K."/>
        </authorList>
    </citation>
    <scope>NUCLEOTIDE SEQUENCE</scope>
    <source>
        <strain evidence="3">Irish</strain>
        <tissue evidence="3">Whole body</tissue>
    </source>
</reference>
<name>A0AA39FVG6_9HYME</name>
<evidence type="ECO:0000313" key="4">
    <source>
        <dbReference type="Proteomes" id="UP001168990"/>
    </source>
</evidence>
<feature type="region of interest" description="Disordered" evidence="1">
    <location>
        <begin position="539"/>
        <end position="610"/>
    </location>
</feature>
<proteinExistence type="predicted"/>
<comment type="caution">
    <text evidence="3">The sequence shown here is derived from an EMBL/GenBank/DDBJ whole genome shotgun (WGS) entry which is preliminary data.</text>
</comment>
<keyword evidence="2" id="KW-0812">Transmembrane</keyword>
<dbReference type="Proteomes" id="UP001168990">
    <property type="component" value="Unassembled WGS sequence"/>
</dbReference>
<gene>
    <name evidence="3" type="ORF">PV328_000194</name>
</gene>
<evidence type="ECO:0000313" key="3">
    <source>
        <dbReference type="EMBL" id="KAK0176014.1"/>
    </source>
</evidence>
<feature type="compositionally biased region" description="Acidic residues" evidence="1">
    <location>
        <begin position="589"/>
        <end position="602"/>
    </location>
</feature>
<dbReference type="AlphaFoldDB" id="A0AA39FVG6"/>